<dbReference type="Proteomes" id="UP001459277">
    <property type="component" value="Unassembled WGS sequence"/>
</dbReference>
<keyword evidence="3" id="KW-1185">Reference proteome</keyword>
<evidence type="ECO:0000313" key="3">
    <source>
        <dbReference type="Proteomes" id="UP001459277"/>
    </source>
</evidence>
<proteinExistence type="predicted"/>
<organism evidence="2 3">
    <name type="scientific">Lithocarpus litseifolius</name>
    <dbReference type="NCBI Taxonomy" id="425828"/>
    <lineage>
        <taxon>Eukaryota</taxon>
        <taxon>Viridiplantae</taxon>
        <taxon>Streptophyta</taxon>
        <taxon>Embryophyta</taxon>
        <taxon>Tracheophyta</taxon>
        <taxon>Spermatophyta</taxon>
        <taxon>Magnoliopsida</taxon>
        <taxon>eudicotyledons</taxon>
        <taxon>Gunneridae</taxon>
        <taxon>Pentapetalae</taxon>
        <taxon>rosids</taxon>
        <taxon>fabids</taxon>
        <taxon>Fagales</taxon>
        <taxon>Fagaceae</taxon>
        <taxon>Lithocarpus</taxon>
    </lineage>
</organism>
<feature type="region of interest" description="Disordered" evidence="1">
    <location>
        <begin position="40"/>
        <end position="143"/>
    </location>
</feature>
<evidence type="ECO:0000313" key="2">
    <source>
        <dbReference type="EMBL" id="KAK9998186.1"/>
    </source>
</evidence>
<feature type="compositionally biased region" description="Basic residues" evidence="1">
    <location>
        <begin position="252"/>
        <end position="271"/>
    </location>
</feature>
<feature type="compositionally biased region" description="Pro residues" evidence="1">
    <location>
        <begin position="90"/>
        <end position="101"/>
    </location>
</feature>
<comment type="caution">
    <text evidence="2">The sequence shown here is derived from an EMBL/GenBank/DDBJ whole genome shotgun (WGS) entry which is preliminary data.</text>
</comment>
<protein>
    <submittedName>
        <fullName evidence="2">Uncharacterized protein</fullName>
    </submittedName>
</protein>
<accession>A0AAW2CKL4</accession>
<evidence type="ECO:0000256" key="1">
    <source>
        <dbReference type="SAM" id="MobiDB-lite"/>
    </source>
</evidence>
<sequence length="271" mass="30815">MVVTKVVTNEIDQFKFEEEEDEEALDRFVELSDFEGDFDRSFAVHPPGPMTTQIEKSSEEEVMTSIPRRGLRELVAGRKGSLSKDVPKNQLPPNPPPPPLQSPLGLFPNPNLQKKKRKGKEREEGKVSPLKGPKQQKVEKSLEALKDEKTELSKKLTAVDRARLSAKSFLKSAETQAEEQRQQLHLTEIKLATQRQLVLDQKELVRTDSELREAENIFFPEDIQEIPITLPPPEQVSTTQAPPPSVEIAIKGPKRVKRFSHQRRPKIPWTP</sequence>
<name>A0AAW2CKL4_9ROSI</name>
<reference evidence="2 3" key="1">
    <citation type="submission" date="2024-01" db="EMBL/GenBank/DDBJ databases">
        <title>A telomere-to-telomere, gap-free genome of sweet tea (Lithocarpus litseifolius).</title>
        <authorList>
            <person name="Zhou J."/>
        </authorList>
    </citation>
    <scope>NUCLEOTIDE SEQUENCE [LARGE SCALE GENOMIC DNA]</scope>
    <source>
        <strain evidence="2">Zhou-2022a</strain>
        <tissue evidence="2">Leaf</tissue>
    </source>
</reference>
<feature type="region of interest" description="Disordered" evidence="1">
    <location>
        <begin position="228"/>
        <end position="271"/>
    </location>
</feature>
<dbReference type="EMBL" id="JAZDWU010000006">
    <property type="protein sequence ID" value="KAK9998186.1"/>
    <property type="molecule type" value="Genomic_DNA"/>
</dbReference>
<dbReference type="AlphaFoldDB" id="A0AAW2CKL4"/>
<gene>
    <name evidence="2" type="ORF">SO802_017789</name>
</gene>